<organism evidence="2 3">
    <name type="scientific">Diaporthe helianthi</name>
    <dbReference type="NCBI Taxonomy" id="158607"/>
    <lineage>
        <taxon>Eukaryota</taxon>
        <taxon>Fungi</taxon>
        <taxon>Dikarya</taxon>
        <taxon>Ascomycota</taxon>
        <taxon>Pezizomycotina</taxon>
        <taxon>Sordariomycetes</taxon>
        <taxon>Sordariomycetidae</taxon>
        <taxon>Diaporthales</taxon>
        <taxon>Diaporthaceae</taxon>
        <taxon>Diaporthe</taxon>
    </lineage>
</organism>
<comment type="caution">
    <text evidence="2">The sequence shown here is derived from an EMBL/GenBank/DDBJ whole genome shotgun (WGS) entry which is preliminary data.</text>
</comment>
<evidence type="ECO:0000313" key="2">
    <source>
        <dbReference type="EMBL" id="POS74250.1"/>
    </source>
</evidence>
<keyword evidence="3" id="KW-1185">Reference proteome</keyword>
<evidence type="ECO:0000313" key="3">
    <source>
        <dbReference type="Proteomes" id="UP000094444"/>
    </source>
</evidence>
<gene>
    <name evidence="2" type="ORF">DHEL01_v207346</name>
</gene>
<proteinExistence type="predicted"/>
<dbReference type="InParanoid" id="A0A2P5HVG4"/>
<name>A0A2P5HVG4_DIAHE</name>
<accession>A0A2P5HVG4</accession>
<protein>
    <submittedName>
        <fullName evidence="2">Uncharacterized protein</fullName>
    </submittedName>
</protein>
<dbReference type="Proteomes" id="UP000094444">
    <property type="component" value="Unassembled WGS sequence"/>
</dbReference>
<dbReference type="EMBL" id="MAVT02000659">
    <property type="protein sequence ID" value="POS74250.1"/>
    <property type="molecule type" value="Genomic_DNA"/>
</dbReference>
<dbReference type="AlphaFoldDB" id="A0A2P5HVG4"/>
<feature type="region of interest" description="Disordered" evidence="1">
    <location>
        <begin position="14"/>
        <end position="33"/>
    </location>
</feature>
<evidence type="ECO:0000256" key="1">
    <source>
        <dbReference type="SAM" id="MobiDB-lite"/>
    </source>
</evidence>
<sequence>MLTKYPARAPVPGVALPGVQTNRPASGGTRHESLLPGHPFLLIIEKESKAEQTALTFRNSFEMPAGCCSEVRQSRRFQCGSFNGVDPAGQAVGHVSACVWKLLAEVERGEKVMML</sequence>
<reference evidence="2" key="1">
    <citation type="submission" date="2017-09" db="EMBL/GenBank/DDBJ databases">
        <title>Polyketide synthases of a Diaporthe helianthi virulent isolate.</title>
        <authorList>
            <person name="Baroncelli R."/>
        </authorList>
    </citation>
    <scope>NUCLEOTIDE SEQUENCE [LARGE SCALE GENOMIC DNA]</scope>
    <source>
        <strain evidence="2">7/96</strain>
    </source>
</reference>